<sequence length="272" mass="30787">MKSRLYFATTALLLSLPGSLLASELELSFKNPLLDLSLDYRLQGDFTDNDLAQTIDSSLRSQEINDLLRVDAVLEADSVVKILGESYHHRLTSAFTRPVTQYADINLEYQYILDKPSAFAMEQQITGYALGLDGSLIDGRLSFHSDYGQTVYDTSHTVKLLNFNSRYRIWSDMHIDLSGAVRQQYPWNDAGTAQEERRYGVGLHWSPSRDYAFSVELDGLEDTREQHSVSHGSGRITWTPQSYWQLELSYDTQLAGDMQSLMLHARLDLGSG</sequence>
<dbReference type="AlphaFoldDB" id="A0A6C0TX00"/>
<feature type="signal peptide" evidence="1">
    <location>
        <begin position="1"/>
        <end position="22"/>
    </location>
</feature>
<proteinExistence type="predicted"/>
<protein>
    <submittedName>
        <fullName evidence="2">Uncharacterized protein</fullName>
    </submittedName>
</protein>
<reference evidence="2 3" key="1">
    <citation type="submission" date="2020-02" db="EMBL/GenBank/DDBJ databases">
        <title>Genome sequencing for Kineobactrum sp. M2.</title>
        <authorList>
            <person name="Park S.-J."/>
        </authorList>
    </citation>
    <scope>NUCLEOTIDE SEQUENCE [LARGE SCALE GENOMIC DNA]</scope>
    <source>
        <strain evidence="2 3">M2</strain>
    </source>
</reference>
<organism evidence="2 3">
    <name type="scientific">Kineobactrum salinum</name>
    <dbReference type="NCBI Taxonomy" id="2708301"/>
    <lineage>
        <taxon>Bacteria</taxon>
        <taxon>Pseudomonadati</taxon>
        <taxon>Pseudomonadota</taxon>
        <taxon>Gammaproteobacteria</taxon>
        <taxon>Cellvibrionales</taxon>
        <taxon>Halieaceae</taxon>
        <taxon>Kineobactrum</taxon>
    </lineage>
</organism>
<accession>A0A6C0TX00</accession>
<dbReference type="KEGG" id="kim:G3T16_01955"/>
<evidence type="ECO:0000313" key="2">
    <source>
        <dbReference type="EMBL" id="QIB64352.1"/>
    </source>
</evidence>
<dbReference type="Proteomes" id="UP000477680">
    <property type="component" value="Chromosome"/>
</dbReference>
<feature type="chain" id="PRO_5025502399" evidence="1">
    <location>
        <begin position="23"/>
        <end position="272"/>
    </location>
</feature>
<gene>
    <name evidence="2" type="ORF">G3T16_01955</name>
</gene>
<dbReference type="EMBL" id="CP048711">
    <property type="protein sequence ID" value="QIB64352.1"/>
    <property type="molecule type" value="Genomic_DNA"/>
</dbReference>
<keyword evidence="3" id="KW-1185">Reference proteome</keyword>
<evidence type="ECO:0000313" key="3">
    <source>
        <dbReference type="Proteomes" id="UP000477680"/>
    </source>
</evidence>
<keyword evidence="1" id="KW-0732">Signal</keyword>
<dbReference type="RefSeq" id="WP_163493602.1">
    <property type="nucleotide sequence ID" value="NZ_CP048711.1"/>
</dbReference>
<name>A0A6C0TX00_9GAMM</name>
<evidence type="ECO:0000256" key="1">
    <source>
        <dbReference type="SAM" id="SignalP"/>
    </source>
</evidence>